<keyword evidence="2" id="KW-1185">Reference proteome</keyword>
<sequence length="102" mass="11176">MSTLPVISILYTGYLRSAGTNSTLRNELLGHDSSLTDVWQMEKQQLRERGTKSVVLGVLDGSESLDGETTDDGKLRKILSKLDEPVNIQSCQRLERAVPGGT</sequence>
<protein>
    <submittedName>
        <fullName evidence="1">Uncharacterized protein</fullName>
    </submittedName>
</protein>
<organism evidence="1 2">
    <name type="scientific">Portunus trituberculatus</name>
    <name type="common">Swimming crab</name>
    <name type="synonym">Neptunus trituberculatus</name>
    <dbReference type="NCBI Taxonomy" id="210409"/>
    <lineage>
        <taxon>Eukaryota</taxon>
        <taxon>Metazoa</taxon>
        <taxon>Ecdysozoa</taxon>
        <taxon>Arthropoda</taxon>
        <taxon>Crustacea</taxon>
        <taxon>Multicrustacea</taxon>
        <taxon>Malacostraca</taxon>
        <taxon>Eumalacostraca</taxon>
        <taxon>Eucarida</taxon>
        <taxon>Decapoda</taxon>
        <taxon>Pleocyemata</taxon>
        <taxon>Brachyura</taxon>
        <taxon>Eubrachyura</taxon>
        <taxon>Portunoidea</taxon>
        <taxon>Portunidae</taxon>
        <taxon>Portuninae</taxon>
        <taxon>Portunus</taxon>
    </lineage>
</organism>
<reference evidence="1 2" key="1">
    <citation type="submission" date="2019-05" db="EMBL/GenBank/DDBJ databases">
        <title>Another draft genome of Portunus trituberculatus and its Hox gene families provides insights of decapod evolution.</title>
        <authorList>
            <person name="Jeong J.-H."/>
            <person name="Song I."/>
            <person name="Kim S."/>
            <person name="Choi T."/>
            <person name="Kim D."/>
            <person name="Ryu S."/>
            <person name="Kim W."/>
        </authorList>
    </citation>
    <scope>NUCLEOTIDE SEQUENCE [LARGE SCALE GENOMIC DNA]</scope>
    <source>
        <tissue evidence="1">Muscle</tissue>
    </source>
</reference>
<comment type="caution">
    <text evidence="1">The sequence shown here is derived from an EMBL/GenBank/DDBJ whole genome shotgun (WGS) entry which is preliminary data.</text>
</comment>
<dbReference type="AlphaFoldDB" id="A0A5B7FKZ9"/>
<proteinExistence type="predicted"/>
<dbReference type="Proteomes" id="UP000324222">
    <property type="component" value="Unassembled WGS sequence"/>
</dbReference>
<evidence type="ECO:0000313" key="2">
    <source>
        <dbReference type="Proteomes" id="UP000324222"/>
    </source>
</evidence>
<gene>
    <name evidence="1" type="ORF">E2C01_040898</name>
</gene>
<accession>A0A5B7FKZ9</accession>
<name>A0A5B7FKZ9_PORTR</name>
<dbReference type="EMBL" id="VSRR010007585">
    <property type="protein sequence ID" value="MPC47162.1"/>
    <property type="molecule type" value="Genomic_DNA"/>
</dbReference>
<evidence type="ECO:0000313" key="1">
    <source>
        <dbReference type="EMBL" id="MPC47162.1"/>
    </source>
</evidence>